<evidence type="ECO:0000259" key="1">
    <source>
        <dbReference type="PROSITE" id="PS50887"/>
    </source>
</evidence>
<organism evidence="2 3">
    <name type="scientific">Acididesulfobacter guangdongensis</name>
    <dbReference type="NCBI Taxonomy" id="2597225"/>
    <lineage>
        <taxon>Bacteria</taxon>
        <taxon>Deltaproteobacteria</taxon>
        <taxon>Candidatus Acidulodesulfobacterales</taxon>
        <taxon>Candidatus Acididesulfobacter</taxon>
    </lineage>
</organism>
<feature type="domain" description="GGDEF" evidence="1">
    <location>
        <begin position="171"/>
        <end position="299"/>
    </location>
</feature>
<dbReference type="SUPFAM" id="SSF55073">
    <property type="entry name" value="Nucleotide cyclase"/>
    <property type="match status" value="1"/>
</dbReference>
<dbReference type="NCBIfam" id="TIGR00254">
    <property type="entry name" value="GGDEF"/>
    <property type="match status" value="1"/>
</dbReference>
<proteinExistence type="predicted"/>
<dbReference type="Pfam" id="PF00990">
    <property type="entry name" value="GGDEF"/>
    <property type="match status" value="1"/>
</dbReference>
<protein>
    <submittedName>
        <fullName evidence="2">Diguanylate cyclase</fullName>
    </submittedName>
</protein>
<dbReference type="Proteomes" id="UP000316562">
    <property type="component" value="Unassembled WGS sequence"/>
</dbReference>
<sequence>MQIKIFEDERLNTEFFPGLNFVKVFSSYNKPLAVKDIKGDIIYMNEQAKALRLSTNDDICISFNEELPEEIKKLNTSGLLSINKIINTISVNKIPQKKYFQIETITLFNNFGLFNGTLVIFFDMTKIAENIIKLSEMNNCKAYDELTGFLLKEQFDEIAEKEAERCKRYGVTFSVVCFSFENLVLIGQSYGQEKLNKLIRYYGMFLNQKFRKTDYLFKFNFNDFYAILTHTGLDVALTKFEKIKKSISEAVKFNGPLQPVLYYGISEFDIKRHFKNWNLLIDEAKLEFEKNKTFSFKKF</sequence>
<evidence type="ECO:0000313" key="3">
    <source>
        <dbReference type="Proteomes" id="UP000316562"/>
    </source>
</evidence>
<dbReference type="InterPro" id="IPR000160">
    <property type="entry name" value="GGDEF_dom"/>
</dbReference>
<dbReference type="EMBL" id="SGBC01000004">
    <property type="protein sequence ID" value="RZD15659.1"/>
    <property type="molecule type" value="Genomic_DNA"/>
</dbReference>
<comment type="caution">
    <text evidence="2">The sequence shown here is derived from an EMBL/GenBank/DDBJ whole genome shotgun (WGS) entry which is preliminary data.</text>
</comment>
<dbReference type="Gene3D" id="3.30.70.270">
    <property type="match status" value="1"/>
</dbReference>
<accession>A0A519BEH1</accession>
<name>A0A519BEH1_ACIG2</name>
<dbReference type="InterPro" id="IPR043128">
    <property type="entry name" value="Rev_trsase/Diguanyl_cyclase"/>
</dbReference>
<reference evidence="2 3" key="1">
    <citation type="journal article" date="2019" name="ISME J.">
        <title>Insights into ecological role of a new deltaproteobacterial order Candidatus Acidulodesulfobacterales by metagenomics and metatranscriptomics.</title>
        <authorList>
            <person name="Tan S."/>
            <person name="Liu J."/>
            <person name="Fang Y."/>
            <person name="Hedlund B.P."/>
            <person name="Lian Z.H."/>
            <person name="Huang L.Y."/>
            <person name="Li J.T."/>
            <person name="Huang L.N."/>
            <person name="Li W.J."/>
            <person name="Jiang H.C."/>
            <person name="Dong H.L."/>
            <person name="Shu W.S."/>
        </authorList>
    </citation>
    <scope>NUCLEOTIDE SEQUENCE [LARGE SCALE GENOMIC DNA]</scope>
    <source>
        <strain evidence="2">AP2</strain>
    </source>
</reference>
<dbReference type="SMART" id="SM00267">
    <property type="entry name" value="GGDEF"/>
    <property type="match status" value="1"/>
</dbReference>
<dbReference type="PROSITE" id="PS50887">
    <property type="entry name" value="GGDEF"/>
    <property type="match status" value="1"/>
</dbReference>
<evidence type="ECO:0000313" key="2">
    <source>
        <dbReference type="EMBL" id="RZD15659.1"/>
    </source>
</evidence>
<dbReference type="AlphaFoldDB" id="A0A519BEH1"/>
<gene>
    <name evidence="2" type="ORF">EVJ46_08985</name>
</gene>
<dbReference type="InterPro" id="IPR029787">
    <property type="entry name" value="Nucleotide_cyclase"/>
</dbReference>